<dbReference type="InterPro" id="IPR011250">
    <property type="entry name" value="OMP/PagP_B-barrel"/>
</dbReference>
<proteinExistence type="predicted"/>
<dbReference type="GO" id="GO:0009279">
    <property type="term" value="C:cell outer membrane"/>
    <property type="evidence" value="ECO:0007669"/>
    <property type="project" value="UniProtKB-SubCell"/>
</dbReference>
<dbReference type="InterPro" id="IPR036737">
    <property type="entry name" value="OmpA-like_sf"/>
</dbReference>
<evidence type="ECO:0000313" key="14">
    <source>
        <dbReference type="EMBL" id="SDD54899.1"/>
    </source>
</evidence>
<evidence type="ECO:0000259" key="13">
    <source>
        <dbReference type="PROSITE" id="PS51123"/>
    </source>
</evidence>
<dbReference type="GO" id="GO:0015288">
    <property type="term" value="F:porin activity"/>
    <property type="evidence" value="ECO:0007669"/>
    <property type="project" value="UniProtKB-KW"/>
</dbReference>
<feature type="signal peptide" evidence="12">
    <location>
        <begin position="1"/>
        <end position="19"/>
    </location>
</feature>
<feature type="region of interest" description="Disordered" evidence="11">
    <location>
        <begin position="350"/>
        <end position="373"/>
    </location>
</feature>
<evidence type="ECO:0000256" key="10">
    <source>
        <dbReference type="PROSITE-ProRule" id="PRU00473"/>
    </source>
</evidence>
<feature type="compositionally biased region" description="Basic and acidic residues" evidence="11">
    <location>
        <begin position="357"/>
        <end position="373"/>
    </location>
</feature>
<dbReference type="Gene3D" id="3.30.1330.60">
    <property type="entry name" value="OmpA-like domain"/>
    <property type="match status" value="1"/>
</dbReference>
<organism evidence="14 15">
    <name type="scientific">Kordiimonas lacus</name>
    <dbReference type="NCBI Taxonomy" id="637679"/>
    <lineage>
        <taxon>Bacteria</taxon>
        <taxon>Pseudomonadati</taxon>
        <taxon>Pseudomonadota</taxon>
        <taxon>Alphaproteobacteria</taxon>
        <taxon>Kordiimonadales</taxon>
        <taxon>Kordiimonadaceae</taxon>
        <taxon>Kordiimonas</taxon>
    </lineage>
</organism>
<dbReference type="EMBL" id="FNAK01000002">
    <property type="protein sequence ID" value="SDD54899.1"/>
    <property type="molecule type" value="Genomic_DNA"/>
</dbReference>
<feature type="region of interest" description="Disordered" evidence="11">
    <location>
        <begin position="223"/>
        <end position="258"/>
    </location>
</feature>
<evidence type="ECO:0000256" key="12">
    <source>
        <dbReference type="SAM" id="SignalP"/>
    </source>
</evidence>
<evidence type="ECO:0000256" key="7">
    <source>
        <dbReference type="ARBA" id="ARBA00023114"/>
    </source>
</evidence>
<dbReference type="PANTHER" id="PTHR30329">
    <property type="entry name" value="STATOR ELEMENT OF FLAGELLAR MOTOR COMPLEX"/>
    <property type="match status" value="1"/>
</dbReference>
<dbReference type="GO" id="GO:0006811">
    <property type="term" value="P:monoatomic ion transport"/>
    <property type="evidence" value="ECO:0007669"/>
    <property type="project" value="UniProtKB-KW"/>
</dbReference>
<name>A0A1G6VMT7_9PROT</name>
<dbReference type="SUPFAM" id="SSF103088">
    <property type="entry name" value="OmpA-like"/>
    <property type="match status" value="1"/>
</dbReference>
<evidence type="ECO:0000256" key="6">
    <source>
        <dbReference type="ARBA" id="ARBA00023065"/>
    </source>
</evidence>
<dbReference type="STRING" id="637679.GCA_001550055_02506"/>
<dbReference type="GO" id="GO:0046930">
    <property type="term" value="C:pore complex"/>
    <property type="evidence" value="ECO:0007669"/>
    <property type="project" value="UniProtKB-KW"/>
</dbReference>
<dbReference type="PRINTS" id="PR01021">
    <property type="entry name" value="OMPADOMAIN"/>
</dbReference>
<evidence type="ECO:0000256" key="8">
    <source>
        <dbReference type="ARBA" id="ARBA00023136"/>
    </source>
</evidence>
<keyword evidence="15" id="KW-1185">Reference proteome</keyword>
<feature type="domain" description="OmpA-like" evidence="13">
    <location>
        <begin position="258"/>
        <end position="373"/>
    </location>
</feature>
<dbReference type="Pfam" id="PF00691">
    <property type="entry name" value="OmpA"/>
    <property type="match status" value="1"/>
</dbReference>
<dbReference type="InterPro" id="IPR006665">
    <property type="entry name" value="OmpA-like"/>
</dbReference>
<dbReference type="OrthoDB" id="189250at2"/>
<dbReference type="Gene3D" id="2.40.160.20">
    <property type="match status" value="1"/>
</dbReference>
<evidence type="ECO:0000256" key="9">
    <source>
        <dbReference type="ARBA" id="ARBA00023237"/>
    </source>
</evidence>
<sequence length="373" mass="40666">MRVLIASLLLSTSATAVMADDNFYAGFELGATRADRGSLENDLTGLSLSDKKNLGTMGGLYAGRTFGKWRLEGEYAIRKNRYHSMEVAGTGGLDLDQGHNLAGGVQKSDAIMANAWYEFAEFSGWKALVGAGLGFADVEVKRERSGQALVLDDSRWQFANQVMAQIVKPIDGGLEFGMGFRHFRTHSRDFVTEARTSSYKVVNNEVFVRLSWRFGASSEPMQAEPVRQAPEPVVRAEPTPAPAPVVTPQVVEEKKPEPKPVALPGPFMVFFDFDKSDITPDAAKIIKAAAKAFKEHKAVRIMATGHADRAGSEEYNMRLSERRAAAVKAALIAEGIDAGNIMMAAKGESSPLVATDDGVREPQNRRSEILLKR</sequence>
<evidence type="ECO:0000256" key="4">
    <source>
        <dbReference type="ARBA" id="ARBA00022692"/>
    </source>
</evidence>
<reference evidence="14 15" key="1">
    <citation type="submission" date="2016-10" db="EMBL/GenBank/DDBJ databases">
        <authorList>
            <person name="de Groot N.N."/>
        </authorList>
    </citation>
    <scope>NUCLEOTIDE SEQUENCE [LARGE SCALE GENOMIC DNA]</scope>
    <source>
        <strain evidence="14 15">CGMCC 1.9109</strain>
    </source>
</reference>
<keyword evidence="7" id="KW-0626">Porin</keyword>
<feature type="compositionally biased region" description="Low complexity" evidence="11">
    <location>
        <begin position="229"/>
        <end position="238"/>
    </location>
</feature>
<dbReference type="InterPro" id="IPR027385">
    <property type="entry name" value="Beta-barrel_OMP"/>
</dbReference>
<dbReference type="InterPro" id="IPR006664">
    <property type="entry name" value="OMP_bac"/>
</dbReference>
<keyword evidence="8 10" id="KW-0472">Membrane</keyword>
<dbReference type="Pfam" id="PF13505">
    <property type="entry name" value="OMP_b-brl"/>
    <property type="match status" value="1"/>
</dbReference>
<dbReference type="InterPro" id="IPR050330">
    <property type="entry name" value="Bact_OuterMem_StrucFunc"/>
</dbReference>
<dbReference type="CDD" id="cd07185">
    <property type="entry name" value="OmpA_C-like"/>
    <property type="match status" value="1"/>
</dbReference>
<dbReference type="AlphaFoldDB" id="A0A1G6VMT7"/>
<dbReference type="PANTHER" id="PTHR30329:SF21">
    <property type="entry name" value="LIPOPROTEIN YIAD-RELATED"/>
    <property type="match status" value="1"/>
</dbReference>
<evidence type="ECO:0000313" key="15">
    <source>
        <dbReference type="Proteomes" id="UP000183685"/>
    </source>
</evidence>
<keyword evidence="4" id="KW-0812">Transmembrane</keyword>
<evidence type="ECO:0000256" key="1">
    <source>
        <dbReference type="ARBA" id="ARBA00004571"/>
    </source>
</evidence>
<evidence type="ECO:0000256" key="3">
    <source>
        <dbReference type="ARBA" id="ARBA00022452"/>
    </source>
</evidence>
<evidence type="ECO:0000256" key="11">
    <source>
        <dbReference type="SAM" id="MobiDB-lite"/>
    </source>
</evidence>
<keyword evidence="5 12" id="KW-0732">Signal</keyword>
<feature type="chain" id="PRO_5010303294" evidence="12">
    <location>
        <begin position="20"/>
        <end position="373"/>
    </location>
</feature>
<protein>
    <submittedName>
        <fullName evidence="14">Outer membrane protein OmpA</fullName>
    </submittedName>
</protein>
<accession>A0A1G6VMT7</accession>
<dbReference type="Proteomes" id="UP000183685">
    <property type="component" value="Unassembled WGS sequence"/>
</dbReference>
<evidence type="ECO:0000256" key="2">
    <source>
        <dbReference type="ARBA" id="ARBA00022448"/>
    </source>
</evidence>
<dbReference type="SUPFAM" id="SSF56925">
    <property type="entry name" value="OMPA-like"/>
    <property type="match status" value="1"/>
</dbReference>
<keyword evidence="3" id="KW-1134">Transmembrane beta strand</keyword>
<comment type="subcellular location">
    <subcellularLocation>
        <location evidence="1">Cell outer membrane</location>
        <topology evidence="1">Multi-pass membrane protein</topology>
    </subcellularLocation>
</comment>
<keyword evidence="9" id="KW-0998">Cell outer membrane</keyword>
<dbReference type="RefSeq" id="WP_068305551.1">
    <property type="nucleotide sequence ID" value="NZ_FNAK01000002.1"/>
</dbReference>
<evidence type="ECO:0000256" key="5">
    <source>
        <dbReference type="ARBA" id="ARBA00022729"/>
    </source>
</evidence>
<gene>
    <name evidence="14" type="ORF">SAMN04488071_0791</name>
</gene>
<dbReference type="PROSITE" id="PS51123">
    <property type="entry name" value="OMPA_2"/>
    <property type="match status" value="1"/>
</dbReference>
<keyword evidence="2" id="KW-0813">Transport</keyword>
<keyword evidence="6" id="KW-0406">Ion transport</keyword>